<name>A0A1H0KR53_9BACT</name>
<dbReference type="InterPro" id="IPR009936">
    <property type="entry name" value="DUF1468"/>
</dbReference>
<proteinExistence type="predicted"/>
<gene>
    <name evidence="3" type="ORF">SAMN05660330_00592</name>
</gene>
<dbReference type="AlphaFoldDB" id="A0A1H0KR53"/>
<feature type="transmembrane region" description="Helical" evidence="1">
    <location>
        <begin position="121"/>
        <end position="147"/>
    </location>
</feature>
<evidence type="ECO:0000259" key="2">
    <source>
        <dbReference type="Pfam" id="PF07331"/>
    </source>
</evidence>
<protein>
    <submittedName>
        <fullName evidence="3">Putative tricarboxylic transport membrane protein</fullName>
    </submittedName>
</protein>
<feature type="transmembrane region" description="Helical" evidence="1">
    <location>
        <begin position="6"/>
        <end position="31"/>
    </location>
</feature>
<evidence type="ECO:0000313" key="4">
    <source>
        <dbReference type="Proteomes" id="UP000199073"/>
    </source>
</evidence>
<dbReference type="EMBL" id="FNJI01000003">
    <property type="protein sequence ID" value="SDO58253.1"/>
    <property type="molecule type" value="Genomic_DNA"/>
</dbReference>
<keyword evidence="1" id="KW-1133">Transmembrane helix</keyword>
<evidence type="ECO:0000313" key="3">
    <source>
        <dbReference type="EMBL" id="SDO58253.1"/>
    </source>
</evidence>
<reference evidence="3 4" key="1">
    <citation type="submission" date="2016-10" db="EMBL/GenBank/DDBJ databases">
        <authorList>
            <person name="de Groot N.N."/>
        </authorList>
    </citation>
    <scope>NUCLEOTIDE SEQUENCE [LARGE SCALE GENOMIC DNA]</scope>
    <source>
        <strain evidence="3 4">DSM 12130</strain>
    </source>
</reference>
<accession>A0A1H0KR53</accession>
<feature type="transmembrane region" description="Helical" evidence="1">
    <location>
        <begin position="43"/>
        <end position="62"/>
    </location>
</feature>
<dbReference type="STRING" id="91360.SAMN05660330_00592"/>
<dbReference type="Pfam" id="PF07331">
    <property type="entry name" value="TctB"/>
    <property type="match status" value="1"/>
</dbReference>
<dbReference type="Proteomes" id="UP000199073">
    <property type="component" value="Unassembled WGS sequence"/>
</dbReference>
<sequence>MAREKVGALLMLLFSMGYGMLATKIPLTFLAMQETFTSRTMPYGLSAMGAVLSLAILILPTVDPAGKKTLKEETGGMDWLKGILLVVSMLIFGLTMKWLGFILASIVFLLIGFRILGERRLWLMIVTAVPLVFFLWAIMSVLLGVFIAPGEIFYQLGIL</sequence>
<evidence type="ECO:0000256" key="1">
    <source>
        <dbReference type="SAM" id="Phobius"/>
    </source>
</evidence>
<keyword evidence="1" id="KW-0472">Membrane</keyword>
<keyword evidence="4" id="KW-1185">Reference proteome</keyword>
<feature type="transmembrane region" description="Helical" evidence="1">
    <location>
        <begin position="82"/>
        <end position="109"/>
    </location>
</feature>
<feature type="domain" description="DUF1468" evidence="2">
    <location>
        <begin position="7"/>
        <end position="146"/>
    </location>
</feature>
<dbReference type="RefSeq" id="WP_092219613.1">
    <property type="nucleotide sequence ID" value="NZ_FNJI01000003.1"/>
</dbReference>
<dbReference type="OrthoDB" id="1956824at2"/>
<keyword evidence="1" id="KW-0812">Transmembrane</keyword>
<organism evidence="3 4">
    <name type="scientific">Desulforhopalus singaporensis</name>
    <dbReference type="NCBI Taxonomy" id="91360"/>
    <lineage>
        <taxon>Bacteria</taxon>
        <taxon>Pseudomonadati</taxon>
        <taxon>Thermodesulfobacteriota</taxon>
        <taxon>Desulfobulbia</taxon>
        <taxon>Desulfobulbales</taxon>
        <taxon>Desulfocapsaceae</taxon>
        <taxon>Desulforhopalus</taxon>
    </lineage>
</organism>